<reference evidence="2" key="1">
    <citation type="submission" date="2016-10" db="EMBL/GenBank/DDBJ databases">
        <authorList>
            <person name="Varghese N."/>
            <person name="Submissions S."/>
        </authorList>
    </citation>
    <scope>NUCLEOTIDE SEQUENCE [LARGE SCALE GENOMIC DNA]</scope>
    <source>
        <strain evidence="2">XBD2006</strain>
    </source>
</reference>
<sequence length="52" mass="5997">MKLKDGMLLFHGSYTPVEKIDLERCVKGKDFGRGFYLTSDLNQARNFIRSSI</sequence>
<organism evidence="1 2">
    <name type="scientific">Butyrivibrio hungatei</name>
    <dbReference type="NCBI Taxonomy" id="185008"/>
    <lineage>
        <taxon>Bacteria</taxon>
        <taxon>Bacillati</taxon>
        <taxon>Bacillota</taxon>
        <taxon>Clostridia</taxon>
        <taxon>Lachnospirales</taxon>
        <taxon>Lachnospiraceae</taxon>
        <taxon>Butyrivibrio</taxon>
    </lineage>
</organism>
<dbReference type="InterPro" id="IPR025051">
    <property type="entry name" value="DUF3990"/>
</dbReference>
<dbReference type="Pfam" id="PF13151">
    <property type="entry name" value="DUF3990"/>
    <property type="match status" value="1"/>
</dbReference>
<dbReference type="Proteomes" id="UP000183047">
    <property type="component" value="Unassembled WGS sequence"/>
</dbReference>
<evidence type="ECO:0000313" key="2">
    <source>
        <dbReference type="Proteomes" id="UP000183047"/>
    </source>
</evidence>
<protein>
    <recommendedName>
        <fullName evidence="3">DUF3990 domain-containing protein</fullName>
    </recommendedName>
</protein>
<dbReference type="AlphaFoldDB" id="A0A1G5E4C7"/>
<evidence type="ECO:0000313" key="1">
    <source>
        <dbReference type="EMBL" id="SCY21571.1"/>
    </source>
</evidence>
<gene>
    <name evidence="1" type="ORF">SAMN02910451_01767</name>
</gene>
<dbReference type="EMBL" id="FMUR01000010">
    <property type="protein sequence ID" value="SCY21571.1"/>
    <property type="molecule type" value="Genomic_DNA"/>
</dbReference>
<proteinExistence type="predicted"/>
<evidence type="ECO:0008006" key="3">
    <source>
        <dbReference type="Google" id="ProtNLM"/>
    </source>
</evidence>
<name>A0A1G5E4C7_9FIRM</name>
<accession>A0A1G5E4C7</accession>
<keyword evidence="2" id="KW-1185">Reference proteome</keyword>